<organism evidence="2 3">
    <name type="scientific">Cinara cedri</name>
    <dbReference type="NCBI Taxonomy" id="506608"/>
    <lineage>
        <taxon>Eukaryota</taxon>
        <taxon>Metazoa</taxon>
        <taxon>Ecdysozoa</taxon>
        <taxon>Arthropoda</taxon>
        <taxon>Hexapoda</taxon>
        <taxon>Insecta</taxon>
        <taxon>Pterygota</taxon>
        <taxon>Neoptera</taxon>
        <taxon>Paraneoptera</taxon>
        <taxon>Hemiptera</taxon>
        <taxon>Sternorrhyncha</taxon>
        <taxon>Aphidomorpha</taxon>
        <taxon>Aphidoidea</taxon>
        <taxon>Aphididae</taxon>
        <taxon>Lachninae</taxon>
        <taxon>Cinara</taxon>
    </lineage>
</organism>
<name>A0A5E4MCJ0_9HEMI</name>
<dbReference type="EMBL" id="CABPRJ010000488">
    <property type="protein sequence ID" value="VVC29190.1"/>
    <property type="molecule type" value="Genomic_DNA"/>
</dbReference>
<gene>
    <name evidence="2" type="ORF">CINCED_3A012931</name>
</gene>
<sequence>MCPFISVLEFRTAVQTSLRVEQSVLGFSNATAERFSSAARRRVPLRTLTLARLTLEFGAVVRHSRTAEDELGPEPARLKPLVYLAGISNIYGSAVRRYETRAIGPLFWLSTKPTSTSSVSAALQRPSFLFLRALPTAVSPRRAPRLVSRPDDVAPGRSAGMSTAGVTSDKNNRNEPGRKRCPPGVPTRAGAAYRENNNTSNRDSKRERHAVAFIRRSSGIADFASSAAVRAQRPSPNTFETETAYGSDQNGTAAVIATVE</sequence>
<proteinExistence type="predicted"/>
<evidence type="ECO:0000313" key="2">
    <source>
        <dbReference type="EMBL" id="VVC29190.1"/>
    </source>
</evidence>
<accession>A0A5E4MCJ0</accession>
<protein>
    <submittedName>
        <fullName evidence="2">Uncharacterized protein</fullName>
    </submittedName>
</protein>
<keyword evidence="3" id="KW-1185">Reference proteome</keyword>
<feature type="compositionally biased region" description="Polar residues" evidence="1">
    <location>
        <begin position="160"/>
        <end position="169"/>
    </location>
</feature>
<dbReference type="Proteomes" id="UP000325440">
    <property type="component" value="Unassembled WGS sequence"/>
</dbReference>
<evidence type="ECO:0000256" key="1">
    <source>
        <dbReference type="SAM" id="MobiDB-lite"/>
    </source>
</evidence>
<reference evidence="2 3" key="1">
    <citation type="submission" date="2019-08" db="EMBL/GenBank/DDBJ databases">
        <authorList>
            <person name="Alioto T."/>
            <person name="Alioto T."/>
            <person name="Gomez Garrido J."/>
        </authorList>
    </citation>
    <scope>NUCLEOTIDE SEQUENCE [LARGE SCALE GENOMIC DNA]</scope>
</reference>
<dbReference type="AlphaFoldDB" id="A0A5E4MCJ0"/>
<feature type="region of interest" description="Disordered" evidence="1">
    <location>
        <begin position="145"/>
        <end position="206"/>
    </location>
</feature>
<evidence type="ECO:0000313" key="3">
    <source>
        <dbReference type="Proteomes" id="UP000325440"/>
    </source>
</evidence>